<feature type="transmembrane region" description="Helical" evidence="11">
    <location>
        <begin position="212"/>
        <end position="229"/>
    </location>
</feature>
<protein>
    <submittedName>
        <fullName evidence="13">Protein transport protein SEC20</fullName>
    </submittedName>
</protein>
<evidence type="ECO:0000256" key="1">
    <source>
        <dbReference type="ARBA" id="ARBA00004163"/>
    </source>
</evidence>
<evidence type="ECO:0000313" key="14">
    <source>
        <dbReference type="Proteomes" id="UP000054558"/>
    </source>
</evidence>
<proteinExistence type="inferred from homology"/>
<dbReference type="AlphaFoldDB" id="A0A1Y1I947"/>
<dbReference type="OrthoDB" id="46868at2759"/>
<evidence type="ECO:0000256" key="3">
    <source>
        <dbReference type="ARBA" id="ARBA00022692"/>
    </source>
</evidence>
<keyword evidence="8 11" id="KW-0472">Membrane</keyword>
<organism evidence="13 14">
    <name type="scientific">Klebsormidium nitens</name>
    <name type="common">Green alga</name>
    <name type="synonym">Ulothrix nitens</name>
    <dbReference type="NCBI Taxonomy" id="105231"/>
    <lineage>
        <taxon>Eukaryota</taxon>
        <taxon>Viridiplantae</taxon>
        <taxon>Streptophyta</taxon>
        <taxon>Klebsormidiophyceae</taxon>
        <taxon>Klebsormidiales</taxon>
        <taxon>Klebsormidiaceae</taxon>
        <taxon>Klebsormidium</taxon>
    </lineage>
</organism>
<evidence type="ECO:0000256" key="6">
    <source>
        <dbReference type="ARBA" id="ARBA00022989"/>
    </source>
</evidence>
<comment type="subcellular location">
    <subcellularLocation>
        <location evidence="1">Endoplasmic reticulum membrane</location>
        <topology evidence="1">Single-pass type IV membrane protein</topology>
    </subcellularLocation>
</comment>
<dbReference type="InterPro" id="IPR005606">
    <property type="entry name" value="Sec20"/>
</dbReference>
<keyword evidence="5" id="KW-0931">ER-Golgi transport</keyword>
<dbReference type="Pfam" id="PF03908">
    <property type="entry name" value="Sec20"/>
    <property type="match status" value="1"/>
</dbReference>
<evidence type="ECO:0000256" key="7">
    <source>
        <dbReference type="ARBA" id="ARBA00023054"/>
    </source>
</evidence>
<accession>A0A1Y1I947</accession>
<dbReference type="GO" id="GO:0006890">
    <property type="term" value="P:retrograde vesicle-mediated transport, Golgi to endoplasmic reticulum"/>
    <property type="evidence" value="ECO:0000318"/>
    <property type="project" value="GO_Central"/>
</dbReference>
<dbReference type="GO" id="GO:0005484">
    <property type="term" value="F:SNAP receptor activity"/>
    <property type="evidence" value="ECO:0007669"/>
    <property type="project" value="InterPro"/>
</dbReference>
<dbReference type="PANTHER" id="PTHR12825">
    <property type="entry name" value="BNIP1-RELATED"/>
    <property type="match status" value="1"/>
</dbReference>
<evidence type="ECO:0000256" key="9">
    <source>
        <dbReference type="ARBA" id="ARBA00037934"/>
    </source>
</evidence>
<reference evidence="13 14" key="1">
    <citation type="journal article" date="2014" name="Nat. Commun.">
        <title>Klebsormidium flaccidum genome reveals primary factors for plant terrestrial adaptation.</title>
        <authorList>
            <person name="Hori K."/>
            <person name="Maruyama F."/>
            <person name="Fujisawa T."/>
            <person name="Togashi T."/>
            <person name="Yamamoto N."/>
            <person name="Seo M."/>
            <person name="Sato S."/>
            <person name="Yamada T."/>
            <person name="Mori H."/>
            <person name="Tajima N."/>
            <person name="Moriyama T."/>
            <person name="Ikeuchi M."/>
            <person name="Watanabe M."/>
            <person name="Wada H."/>
            <person name="Kobayashi K."/>
            <person name="Saito M."/>
            <person name="Masuda T."/>
            <person name="Sasaki-Sekimoto Y."/>
            <person name="Mashiguchi K."/>
            <person name="Awai K."/>
            <person name="Shimojima M."/>
            <person name="Masuda S."/>
            <person name="Iwai M."/>
            <person name="Nobusawa T."/>
            <person name="Narise T."/>
            <person name="Kondo S."/>
            <person name="Saito H."/>
            <person name="Sato R."/>
            <person name="Murakawa M."/>
            <person name="Ihara Y."/>
            <person name="Oshima-Yamada Y."/>
            <person name="Ohtaka K."/>
            <person name="Satoh M."/>
            <person name="Sonobe K."/>
            <person name="Ishii M."/>
            <person name="Ohtani R."/>
            <person name="Kanamori-Sato M."/>
            <person name="Honoki R."/>
            <person name="Miyazaki D."/>
            <person name="Mochizuki H."/>
            <person name="Umetsu J."/>
            <person name="Higashi K."/>
            <person name="Shibata D."/>
            <person name="Kamiya Y."/>
            <person name="Sato N."/>
            <person name="Nakamura Y."/>
            <person name="Tabata S."/>
            <person name="Ida S."/>
            <person name="Kurokawa K."/>
            <person name="Ohta H."/>
        </authorList>
    </citation>
    <scope>NUCLEOTIDE SEQUENCE [LARGE SCALE GENOMIC DNA]</scope>
    <source>
        <strain evidence="13 14">NIES-2285</strain>
    </source>
</reference>
<evidence type="ECO:0000259" key="12">
    <source>
        <dbReference type="Pfam" id="PF03908"/>
    </source>
</evidence>
<evidence type="ECO:0000256" key="10">
    <source>
        <dbReference type="SAM" id="Coils"/>
    </source>
</evidence>
<dbReference type="Proteomes" id="UP000054558">
    <property type="component" value="Unassembled WGS sequence"/>
</dbReference>
<dbReference type="InterPro" id="IPR056173">
    <property type="entry name" value="Sec20_C"/>
</dbReference>
<dbReference type="GO" id="GO:0005783">
    <property type="term" value="C:endoplasmic reticulum"/>
    <property type="evidence" value="ECO:0000318"/>
    <property type="project" value="GO_Central"/>
</dbReference>
<keyword evidence="4" id="KW-0256">Endoplasmic reticulum</keyword>
<evidence type="ECO:0000256" key="8">
    <source>
        <dbReference type="ARBA" id="ARBA00023136"/>
    </source>
</evidence>
<evidence type="ECO:0000256" key="5">
    <source>
        <dbReference type="ARBA" id="ARBA00022892"/>
    </source>
</evidence>
<feature type="domain" description="Sec20 C-terminal" evidence="12">
    <location>
        <begin position="144"/>
        <end position="233"/>
    </location>
</feature>
<dbReference type="EMBL" id="DF237174">
    <property type="protein sequence ID" value="GAQ85227.1"/>
    <property type="molecule type" value="Genomic_DNA"/>
</dbReference>
<name>A0A1Y1I947_KLENI</name>
<sequence>MASSTGDPSSETEQLLAELNALLVESKEEVARIAASAEKGNKLSRQNAKVQDNMAAMRSKTRDLEILAEEVDSESEAEQLTQKAVEYKKEHDRLRVSLREANLAAKANLEKAAREERELLFAGGEKAAQRRKELQTQADLAFSSESVTESLRRTRQLMAQEVEHQTSTLATMVESGSTLKKAEEEFTGQRSLFSSTRRLLSQLESQGTLDRIIIWLGCTLFLLACFWVVSRRLGMARFAQMVFRGTVNATRQLSAPQSLEAPVEPSVHVEL</sequence>
<dbReference type="PANTHER" id="PTHR12825:SF0">
    <property type="entry name" value="VESICLE TRANSPORT PROTEIN SEC20"/>
    <property type="match status" value="1"/>
</dbReference>
<keyword evidence="2" id="KW-0813">Transport</keyword>
<feature type="coiled-coil region" evidence="10">
    <location>
        <begin position="70"/>
        <end position="118"/>
    </location>
</feature>
<keyword evidence="3 11" id="KW-0812">Transmembrane</keyword>
<evidence type="ECO:0000313" key="13">
    <source>
        <dbReference type="EMBL" id="GAQ85227.1"/>
    </source>
</evidence>
<keyword evidence="7 10" id="KW-0175">Coiled coil</keyword>
<gene>
    <name evidence="13" type="ORF">KFL_002250070</name>
</gene>
<keyword evidence="14" id="KW-1185">Reference proteome</keyword>
<dbReference type="OMA" id="MSNQTAW"/>
<dbReference type="GO" id="GO:0005789">
    <property type="term" value="C:endoplasmic reticulum membrane"/>
    <property type="evidence" value="ECO:0007669"/>
    <property type="project" value="UniProtKB-SubCell"/>
</dbReference>
<dbReference type="STRING" id="105231.A0A1Y1I947"/>
<dbReference type="GO" id="GO:0031201">
    <property type="term" value="C:SNARE complex"/>
    <property type="evidence" value="ECO:0000318"/>
    <property type="project" value="GO_Central"/>
</dbReference>
<comment type="similarity">
    <text evidence="9">Belongs to the SEC20 family.</text>
</comment>
<keyword evidence="6 11" id="KW-1133">Transmembrane helix</keyword>
<evidence type="ECO:0000256" key="2">
    <source>
        <dbReference type="ARBA" id="ARBA00022448"/>
    </source>
</evidence>
<evidence type="ECO:0000256" key="4">
    <source>
        <dbReference type="ARBA" id="ARBA00022824"/>
    </source>
</evidence>
<evidence type="ECO:0000256" key="11">
    <source>
        <dbReference type="SAM" id="Phobius"/>
    </source>
</evidence>